<dbReference type="Gene3D" id="3.30.60.30">
    <property type="match status" value="9"/>
</dbReference>
<dbReference type="FunFam" id="3.30.60.30:FF:000045">
    <property type="entry name" value="Serine protease inhibitor dipetalogastin"/>
    <property type="match status" value="1"/>
</dbReference>
<dbReference type="AlphaFoldDB" id="A0A7R9D9Y0"/>
<keyword evidence="1" id="KW-1015">Disulfide bond</keyword>
<feature type="domain" description="Kazal-like" evidence="2">
    <location>
        <begin position="537"/>
        <end position="589"/>
    </location>
</feature>
<feature type="domain" description="Kazal-like" evidence="2">
    <location>
        <begin position="438"/>
        <end position="488"/>
    </location>
</feature>
<gene>
    <name evidence="3" type="ORF">TCEB3V08_LOCUS9936</name>
</gene>
<dbReference type="PROSITE" id="PS51465">
    <property type="entry name" value="KAZAL_2"/>
    <property type="match status" value="6"/>
</dbReference>
<feature type="domain" description="Kazal-like" evidence="2">
    <location>
        <begin position="189"/>
        <end position="241"/>
    </location>
</feature>
<dbReference type="FunFam" id="3.30.60.30:FF:000044">
    <property type="entry name" value="Serine protease inhibitor dipetalogastin"/>
    <property type="match status" value="1"/>
</dbReference>
<dbReference type="Pfam" id="PF00050">
    <property type="entry name" value="Kazal_1"/>
    <property type="match status" value="2"/>
</dbReference>
<reference evidence="3" key="1">
    <citation type="submission" date="2020-11" db="EMBL/GenBank/DDBJ databases">
        <authorList>
            <person name="Tran Van P."/>
        </authorList>
    </citation>
    <scope>NUCLEOTIDE SEQUENCE</scope>
</reference>
<feature type="domain" description="Kazal-like" evidence="2">
    <location>
        <begin position="137"/>
        <end position="187"/>
    </location>
</feature>
<feature type="domain" description="Kazal-like" evidence="2">
    <location>
        <begin position="293"/>
        <end position="355"/>
    </location>
</feature>
<dbReference type="FunFam" id="3.30.60.30:FF:000042">
    <property type="entry name" value="Serine protease inhibitor dipetalogastin"/>
    <property type="match status" value="1"/>
</dbReference>
<dbReference type="InterPro" id="IPR050653">
    <property type="entry name" value="Prot_Inhib_GrowthFact_Antg"/>
</dbReference>
<dbReference type="FunFam" id="3.30.60.30:FF:000035">
    <property type="entry name" value="Serine protease inhibitor dipetalogastin"/>
    <property type="match status" value="1"/>
</dbReference>
<dbReference type="InterPro" id="IPR036058">
    <property type="entry name" value="Kazal_dom_sf"/>
</dbReference>
<sequence>MRTSSAGSNQAVPLRTDGLKLTPFNGQRPCIVFSGALGLSFFQSGVMSPGPHWGTGRPSRQSRLEYQPGLLGHSHLQANVVTEAARDASCPRICPQQASVEPACGSDGVIYASQCEMRKKTCGKGVRLAPESGLCQQSAGSNCDHRCGKDRDYVCGTNGRTYLNRCILQVEICRLGIQLSHLGPCNNISAHRENCPVSCDQAPVDGPICGSDGNVYKSTCLMKLLTCGQGVVRTSKKYCQTTRHCKESCWRNAKPTCGSDGQIYSNSCRMKSKNCGKHVFEVPMSFCVTQERSGNGNGCPLSCDGQLERPTCGSDGNIYRHECELKMLNCGSNSRRKVTRVDFEKCRARLGKCSKSKCTGEVDPVCGTDSHSYINMCELQQATCMTANSCQPVSVRILRYAAVRRASCSVPMPQEERPTPWTARQKGVTLAHQGNCSTLADEPCPNECSEEDKPVCGSDGNVYRSQCQMKKDTCGQKVVSVPLQHCRTTEKCNEVCGEQREFICGSDNKFYRNQCEMKRDNCGKHIYVVPIKRCLAGFMFRGCQKICPTYYDPICGTDRKTYSNDCFLEMENCRSRSLVSKRHHGKCGQPVNEAKNYIY</sequence>
<dbReference type="CDD" id="cd00104">
    <property type="entry name" value="KAZAL_FS"/>
    <property type="match status" value="3"/>
</dbReference>
<evidence type="ECO:0000313" key="3">
    <source>
        <dbReference type="EMBL" id="CAD7409248.1"/>
    </source>
</evidence>
<accession>A0A7R9D9Y0</accession>
<dbReference type="PANTHER" id="PTHR10913:SF79">
    <property type="entry name" value="GH09510P"/>
    <property type="match status" value="1"/>
</dbReference>
<dbReference type="GO" id="GO:0030154">
    <property type="term" value="P:cell differentiation"/>
    <property type="evidence" value="ECO:0007669"/>
    <property type="project" value="TreeGrafter"/>
</dbReference>
<dbReference type="Pfam" id="PF07648">
    <property type="entry name" value="Kazal_2"/>
    <property type="match status" value="7"/>
</dbReference>
<organism evidence="3">
    <name type="scientific">Timema cristinae</name>
    <name type="common">Walking stick</name>
    <dbReference type="NCBI Taxonomy" id="61476"/>
    <lineage>
        <taxon>Eukaryota</taxon>
        <taxon>Metazoa</taxon>
        <taxon>Ecdysozoa</taxon>
        <taxon>Arthropoda</taxon>
        <taxon>Hexapoda</taxon>
        <taxon>Insecta</taxon>
        <taxon>Pterygota</taxon>
        <taxon>Neoptera</taxon>
        <taxon>Polyneoptera</taxon>
        <taxon>Phasmatodea</taxon>
        <taxon>Timematodea</taxon>
        <taxon>Timematoidea</taxon>
        <taxon>Timematidae</taxon>
        <taxon>Timema</taxon>
    </lineage>
</organism>
<evidence type="ECO:0000256" key="1">
    <source>
        <dbReference type="ARBA" id="ARBA00023157"/>
    </source>
</evidence>
<evidence type="ECO:0000259" key="2">
    <source>
        <dbReference type="PROSITE" id="PS51465"/>
    </source>
</evidence>
<dbReference type="SMART" id="SM00280">
    <property type="entry name" value="KAZAL"/>
    <property type="match status" value="9"/>
</dbReference>
<protein>
    <recommendedName>
        <fullName evidence="2">Kazal-like domain-containing protein</fullName>
    </recommendedName>
</protein>
<dbReference type="InterPro" id="IPR002350">
    <property type="entry name" value="Kazal_dom"/>
</dbReference>
<dbReference type="PANTHER" id="PTHR10913">
    <property type="entry name" value="FOLLISTATIN-RELATED"/>
    <property type="match status" value="1"/>
</dbReference>
<name>A0A7R9D9Y0_TIMCR</name>
<proteinExistence type="predicted"/>
<dbReference type="EMBL" id="OC321004">
    <property type="protein sequence ID" value="CAD7409248.1"/>
    <property type="molecule type" value="Genomic_DNA"/>
</dbReference>
<dbReference type="SUPFAM" id="SSF100895">
    <property type="entry name" value="Kazal-type serine protease inhibitors"/>
    <property type="match status" value="9"/>
</dbReference>
<dbReference type="GO" id="GO:0005576">
    <property type="term" value="C:extracellular region"/>
    <property type="evidence" value="ECO:0007669"/>
    <property type="project" value="TreeGrafter"/>
</dbReference>
<feature type="domain" description="Kazal-like" evidence="2">
    <location>
        <begin position="84"/>
        <end position="136"/>
    </location>
</feature>